<evidence type="ECO:0000256" key="1">
    <source>
        <dbReference type="ARBA" id="ARBA00001947"/>
    </source>
</evidence>
<dbReference type="InterPro" id="IPR011765">
    <property type="entry name" value="Pept_M16_N"/>
</dbReference>
<dbReference type="SUPFAM" id="SSF63411">
    <property type="entry name" value="LuxS/MPP-like metallohydrolase"/>
    <property type="match status" value="2"/>
</dbReference>
<dbReference type="GO" id="GO:0046872">
    <property type="term" value="F:metal ion binding"/>
    <property type="evidence" value="ECO:0007669"/>
    <property type="project" value="InterPro"/>
</dbReference>
<feature type="domain" description="Peptidase M16 N-terminal" evidence="4">
    <location>
        <begin position="24"/>
        <end position="170"/>
    </location>
</feature>
<dbReference type="Pfam" id="PF00675">
    <property type="entry name" value="Peptidase_M16"/>
    <property type="match status" value="1"/>
</dbReference>
<dbReference type="InterPro" id="IPR011249">
    <property type="entry name" value="Metalloenz_LuxS/M16"/>
</dbReference>
<dbReference type="InterPro" id="IPR001431">
    <property type="entry name" value="Pept_M16_Zn_BS"/>
</dbReference>
<dbReference type="GO" id="GO:0006508">
    <property type="term" value="P:proteolysis"/>
    <property type="evidence" value="ECO:0007669"/>
    <property type="project" value="InterPro"/>
</dbReference>
<protein>
    <submittedName>
        <fullName evidence="6">Peptidase M16</fullName>
    </submittedName>
</protein>
<evidence type="ECO:0000313" key="7">
    <source>
        <dbReference type="Proteomes" id="UP000246278"/>
    </source>
</evidence>
<evidence type="ECO:0000259" key="5">
    <source>
        <dbReference type="Pfam" id="PF05193"/>
    </source>
</evidence>
<evidence type="ECO:0000259" key="4">
    <source>
        <dbReference type="Pfam" id="PF00675"/>
    </source>
</evidence>
<evidence type="ECO:0000313" key="6">
    <source>
        <dbReference type="EMBL" id="PWW82963.1"/>
    </source>
</evidence>
<dbReference type="InterPro" id="IPR007863">
    <property type="entry name" value="Peptidase_M16_C"/>
</dbReference>
<dbReference type="PROSITE" id="PS00143">
    <property type="entry name" value="INSULINASE"/>
    <property type="match status" value="1"/>
</dbReference>
<comment type="similarity">
    <text evidence="2 3">Belongs to the peptidase M16 family.</text>
</comment>
<name>A0A317T8C0_9CHLB</name>
<evidence type="ECO:0000256" key="2">
    <source>
        <dbReference type="ARBA" id="ARBA00007261"/>
    </source>
</evidence>
<dbReference type="Gene3D" id="3.30.830.10">
    <property type="entry name" value="Metalloenzyme, LuxS/M16 peptidase-like"/>
    <property type="match status" value="2"/>
</dbReference>
<reference evidence="7" key="1">
    <citation type="submission" date="2017-10" db="EMBL/GenBank/DDBJ databases">
        <authorList>
            <person name="Gaisin V.A."/>
            <person name="Rysina M.S."/>
            <person name="Grouzdev D.S."/>
        </authorList>
    </citation>
    <scope>NUCLEOTIDE SEQUENCE [LARGE SCALE GENOMIC DNA]</scope>
    <source>
        <strain evidence="7">V1</strain>
    </source>
</reference>
<keyword evidence="7" id="KW-1185">Reference proteome</keyword>
<feature type="domain" description="Peptidase M16 C-terminal" evidence="5">
    <location>
        <begin position="176"/>
        <end position="353"/>
    </location>
</feature>
<comment type="caution">
    <text evidence="6">The sequence shown here is derived from an EMBL/GenBank/DDBJ whole genome shotgun (WGS) entry which is preliminary data.</text>
</comment>
<dbReference type="PANTHER" id="PTHR11851">
    <property type="entry name" value="METALLOPROTEASE"/>
    <property type="match status" value="1"/>
</dbReference>
<dbReference type="EMBL" id="PDNZ01000002">
    <property type="protein sequence ID" value="PWW82963.1"/>
    <property type="molecule type" value="Genomic_DNA"/>
</dbReference>
<dbReference type="InterPro" id="IPR050361">
    <property type="entry name" value="MPP/UQCRC_Complex"/>
</dbReference>
<sequence>MRDNTQLLSNGPFVENRLSNGLHVSSNHVPYVNSIAVGIWTNAGSREDPASMSGLAHFLEHAVFKGTHSRDYITIARCIEQVGGYIDAYTTKENTCLYIRCLKEHGALAFDLLADLVCNPVFPEDEIEKEKEVVIEEIHGINDSPEELIFDQFDDLAFPKHSLGPSILGTEQSVANITTEALRAFMRRHYTAKNMLITVVGNMPHDEVMLHSEKSFSGMYTSRQPLSCVRTFSEKDYNTFFTRQKKPLFQTHVLHGRAVPRNDRFFYGLLLLNTILSGGMSSMLNLELREKNALAYNAFSSLTFFEDTTLLNIYAGTDPENTGQTLRIIQGILKAETLSEVSGKELSAAKNKLRGELVMEMEKMTHKMSKAARDIFYFGNTIELEEKLAGIEKVTSEDLGQAAEYLQMDTDASTLIYESDAG</sequence>
<dbReference type="GO" id="GO:0004222">
    <property type="term" value="F:metalloendopeptidase activity"/>
    <property type="evidence" value="ECO:0007669"/>
    <property type="project" value="InterPro"/>
</dbReference>
<dbReference type="Pfam" id="PF05193">
    <property type="entry name" value="Peptidase_M16_C"/>
    <property type="match status" value="1"/>
</dbReference>
<gene>
    <name evidence="6" type="ORF">CR164_02950</name>
</gene>
<dbReference type="PANTHER" id="PTHR11851:SF49">
    <property type="entry name" value="MITOCHONDRIAL-PROCESSING PEPTIDASE SUBUNIT ALPHA"/>
    <property type="match status" value="1"/>
</dbReference>
<dbReference type="Proteomes" id="UP000246278">
    <property type="component" value="Unassembled WGS sequence"/>
</dbReference>
<accession>A0A317T8C0</accession>
<proteinExistence type="inferred from homology"/>
<dbReference type="OrthoDB" id="9811314at2"/>
<organism evidence="6 7">
    <name type="scientific">Prosthecochloris marina</name>
    <dbReference type="NCBI Taxonomy" id="2017681"/>
    <lineage>
        <taxon>Bacteria</taxon>
        <taxon>Pseudomonadati</taxon>
        <taxon>Chlorobiota</taxon>
        <taxon>Chlorobiia</taxon>
        <taxon>Chlorobiales</taxon>
        <taxon>Chlorobiaceae</taxon>
        <taxon>Prosthecochloris</taxon>
    </lineage>
</organism>
<comment type="cofactor">
    <cofactor evidence="1">
        <name>Zn(2+)</name>
        <dbReference type="ChEBI" id="CHEBI:29105"/>
    </cofactor>
</comment>
<evidence type="ECO:0000256" key="3">
    <source>
        <dbReference type="RuleBase" id="RU004447"/>
    </source>
</evidence>
<dbReference type="AlphaFoldDB" id="A0A317T8C0"/>